<dbReference type="EMBL" id="CAJHJT010000056">
    <property type="protein sequence ID" value="CAD7013170.1"/>
    <property type="molecule type" value="Genomic_DNA"/>
</dbReference>
<gene>
    <name evidence="2" type="ORF">CCAP1982_LOCUS21230</name>
    <name evidence="3" type="ORF">CCAP1982_LOCUS21241</name>
</gene>
<protein>
    <submittedName>
        <fullName evidence="3">(Mediterranean fruit fly) hypothetical protein</fullName>
    </submittedName>
</protein>
<evidence type="ECO:0000256" key="1">
    <source>
        <dbReference type="SAM" id="Phobius"/>
    </source>
</evidence>
<evidence type="ECO:0000313" key="2">
    <source>
        <dbReference type="EMBL" id="CAD7013159.1"/>
    </source>
</evidence>
<evidence type="ECO:0000313" key="4">
    <source>
        <dbReference type="Proteomes" id="UP000606786"/>
    </source>
</evidence>
<dbReference type="OrthoDB" id="8052846at2759"/>
<keyword evidence="1" id="KW-0812">Transmembrane</keyword>
<comment type="caution">
    <text evidence="3">The sequence shown here is derived from an EMBL/GenBank/DDBJ whole genome shotgun (WGS) entry which is preliminary data.</text>
</comment>
<dbReference type="Proteomes" id="UP000606786">
    <property type="component" value="Unassembled WGS sequence"/>
</dbReference>
<evidence type="ECO:0000313" key="3">
    <source>
        <dbReference type="EMBL" id="CAD7013170.1"/>
    </source>
</evidence>
<dbReference type="EMBL" id="CAJHJT010000056">
    <property type="protein sequence ID" value="CAD7013159.1"/>
    <property type="molecule type" value="Genomic_DNA"/>
</dbReference>
<accession>A0A811VCZ1</accession>
<reference evidence="3" key="1">
    <citation type="submission" date="2020-11" db="EMBL/GenBank/DDBJ databases">
        <authorList>
            <person name="Whitehead M."/>
        </authorList>
    </citation>
    <scope>NUCLEOTIDE SEQUENCE</scope>
    <source>
        <strain evidence="3">EGII</strain>
    </source>
</reference>
<dbReference type="AlphaFoldDB" id="A0A811VCZ1"/>
<keyword evidence="1" id="KW-1133">Transmembrane helix</keyword>
<organism evidence="3 4">
    <name type="scientific">Ceratitis capitata</name>
    <name type="common">Mediterranean fruit fly</name>
    <name type="synonym">Tephritis capitata</name>
    <dbReference type="NCBI Taxonomy" id="7213"/>
    <lineage>
        <taxon>Eukaryota</taxon>
        <taxon>Metazoa</taxon>
        <taxon>Ecdysozoa</taxon>
        <taxon>Arthropoda</taxon>
        <taxon>Hexapoda</taxon>
        <taxon>Insecta</taxon>
        <taxon>Pterygota</taxon>
        <taxon>Neoptera</taxon>
        <taxon>Endopterygota</taxon>
        <taxon>Diptera</taxon>
        <taxon>Brachycera</taxon>
        <taxon>Muscomorpha</taxon>
        <taxon>Tephritoidea</taxon>
        <taxon>Tephritidae</taxon>
        <taxon>Ceratitis</taxon>
        <taxon>Ceratitis</taxon>
    </lineage>
</organism>
<proteinExistence type="predicted"/>
<sequence length="69" mass="7941">MAMIDFVYYFILLISMLVLFRLLIKAFALTPIQRTPPPLRRNQVISGVYYEVIALDTCGRNRQEVGGAY</sequence>
<keyword evidence="4" id="KW-1185">Reference proteome</keyword>
<feature type="transmembrane region" description="Helical" evidence="1">
    <location>
        <begin position="6"/>
        <end position="24"/>
    </location>
</feature>
<name>A0A811VCZ1_CERCA</name>
<keyword evidence="1" id="KW-0472">Membrane</keyword>